<organism evidence="15 16">
    <name type="scientific">Caulobacter flavus</name>
    <dbReference type="NCBI Taxonomy" id="1679497"/>
    <lineage>
        <taxon>Bacteria</taxon>
        <taxon>Pseudomonadati</taxon>
        <taxon>Pseudomonadota</taxon>
        <taxon>Alphaproteobacteria</taxon>
        <taxon>Caulobacterales</taxon>
        <taxon>Caulobacteraceae</taxon>
        <taxon>Caulobacter</taxon>
    </lineage>
</organism>
<evidence type="ECO:0000313" key="15">
    <source>
        <dbReference type="EMBL" id="PLR13872.1"/>
    </source>
</evidence>
<dbReference type="OrthoDB" id="9781411at2"/>
<evidence type="ECO:0000256" key="8">
    <source>
        <dbReference type="ARBA" id="ARBA00022989"/>
    </source>
</evidence>
<feature type="transmembrane region" description="Helical" evidence="12">
    <location>
        <begin position="85"/>
        <end position="107"/>
    </location>
</feature>
<proteinExistence type="inferred from homology"/>
<dbReference type="GO" id="GO:0006813">
    <property type="term" value="P:potassium ion transport"/>
    <property type="evidence" value="ECO:0007669"/>
    <property type="project" value="UniProtKB-KW"/>
</dbReference>
<evidence type="ECO:0000256" key="2">
    <source>
        <dbReference type="ARBA" id="ARBA00005551"/>
    </source>
</evidence>
<keyword evidence="4" id="KW-0050">Antiport</keyword>
<dbReference type="InterPro" id="IPR038770">
    <property type="entry name" value="Na+/solute_symporter_sf"/>
</dbReference>
<protein>
    <submittedName>
        <fullName evidence="15">Potassium transporter</fullName>
    </submittedName>
</protein>
<dbReference type="PROSITE" id="PS51201">
    <property type="entry name" value="RCK_N"/>
    <property type="match status" value="1"/>
</dbReference>
<sequence>MEPFLKQTLVYLGAAVISVPIAKRLGLGSVLGYLIAGVLIGPAMLSLVGEQHDVMRFAEFGVVILLFLIGLEVRPSTLWEMRKTIFGLGGAQVVGTALAVAAVGYLLSLPWQTALAVGLVLAMSSTAIVLQTLDEKGLRQGPVGRAAFGVLLLQDLAVIPMFALLPLLATVAPDVHAGDAGGHGASLISHLPAWAQGLAVLGAVGVVVGSGRFVVRPIFRFIAEARLREIFTAAALLIVVGVAGLMQSVGLSPALGAFLAGVVLAESEFRRELETDIEPFRGLLLGLFFITVGAGIDLTLIARQPLTLIGLVLGLMVLKFAVMFGIARIAGAQGRSAAAVATALAQGGEFAFVLLSFTVGAGVIGADLAALLTATVAVSMALTPVAMILYERIAELMNAAIADVDAEAPNFDEGEPDIIIAGFGRFGQITGRLLQANGFKSTVLDSDIEQIELLRRFGRRVHYGDATRLDLLRAAGAEHARMLIVALDDREKTAELVETARKAFPNLIILARAWDRRHAYDLLANGADAVERESFEAALALGSTALQKLGFRAHKAYRATSFFRRHDRKTFEDLKPMWGQEEAYILASRDAAQTMDRLLAADLARMRPGEAGGAWDTAARDEELRKLAQRQGRSGGEAEPAEADGWTGTPPQG</sequence>
<dbReference type="FunFam" id="3.40.50.720:FF:000036">
    <property type="entry name" value="Glutathione-regulated potassium-efflux system protein KefB"/>
    <property type="match status" value="1"/>
</dbReference>
<feature type="region of interest" description="Disordered" evidence="11">
    <location>
        <begin position="625"/>
        <end position="653"/>
    </location>
</feature>
<feature type="transmembrane region" description="Helical" evidence="12">
    <location>
        <begin position="308"/>
        <end position="327"/>
    </location>
</feature>
<evidence type="ECO:0000313" key="17">
    <source>
        <dbReference type="Proteomes" id="UP000281192"/>
    </source>
</evidence>
<evidence type="ECO:0000256" key="6">
    <source>
        <dbReference type="ARBA" id="ARBA00022692"/>
    </source>
</evidence>
<evidence type="ECO:0000313" key="16">
    <source>
        <dbReference type="Proteomes" id="UP000234483"/>
    </source>
</evidence>
<dbReference type="Gene3D" id="3.40.50.720">
    <property type="entry name" value="NAD(P)-binding Rossmann-like Domain"/>
    <property type="match status" value="1"/>
</dbReference>
<gene>
    <name evidence="14" type="ORF">C1707_04810</name>
    <name evidence="15" type="ORF">CFHF_13585</name>
</gene>
<name>A0A2N5CSM2_9CAUL</name>
<feature type="transmembrane region" description="Helical" evidence="12">
    <location>
        <begin position="370"/>
        <end position="390"/>
    </location>
</feature>
<reference evidence="15 16" key="1">
    <citation type="submission" date="2017-12" db="EMBL/GenBank/DDBJ databases">
        <title>The genome sequence of Caulobacter flavus CGMCC1 15093.</title>
        <authorList>
            <person name="Gao J."/>
            <person name="Mao X."/>
            <person name="Sun J."/>
        </authorList>
    </citation>
    <scope>NUCLEOTIDE SEQUENCE [LARGE SCALE GENOMIC DNA]</scope>
    <source>
        <strain evidence="15 16">CGMCC1 15093</strain>
    </source>
</reference>
<evidence type="ECO:0000256" key="10">
    <source>
        <dbReference type="ARBA" id="ARBA00023136"/>
    </source>
</evidence>
<dbReference type="AlphaFoldDB" id="A0A2N5CSM2"/>
<dbReference type="InterPro" id="IPR004771">
    <property type="entry name" value="K/H_exchanger"/>
</dbReference>
<evidence type="ECO:0000256" key="9">
    <source>
        <dbReference type="ARBA" id="ARBA00023065"/>
    </source>
</evidence>
<feature type="transmembrane region" description="Helical" evidence="12">
    <location>
        <begin position="30"/>
        <end position="48"/>
    </location>
</feature>
<dbReference type="Proteomes" id="UP000281192">
    <property type="component" value="Chromosome"/>
</dbReference>
<keyword evidence="6 12" id="KW-0812">Transmembrane</keyword>
<feature type="transmembrane region" description="Helical" evidence="12">
    <location>
        <begin position="54"/>
        <end position="73"/>
    </location>
</feature>
<dbReference type="NCBIfam" id="TIGR00932">
    <property type="entry name" value="2a37"/>
    <property type="match status" value="1"/>
</dbReference>
<evidence type="ECO:0000256" key="7">
    <source>
        <dbReference type="ARBA" id="ARBA00022958"/>
    </source>
</evidence>
<feature type="transmembrane region" description="Helical" evidence="12">
    <location>
        <begin position="251"/>
        <end position="269"/>
    </location>
</feature>
<dbReference type="GO" id="GO:0005886">
    <property type="term" value="C:plasma membrane"/>
    <property type="evidence" value="ECO:0007669"/>
    <property type="project" value="TreeGrafter"/>
</dbReference>
<dbReference type="Pfam" id="PF00999">
    <property type="entry name" value="Na_H_Exchanger"/>
    <property type="match status" value="1"/>
</dbReference>
<keyword evidence="7" id="KW-0630">Potassium</keyword>
<dbReference type="GO" id="GO:0008324">
    <property type="term" value="F:monoatomic cation transmembrane transporter activity"/>
    <property type="evidence" value="ECO:0007669"/>
    <property type="project" value="InterPro"/>
</dbReference>
<dbReference type="PANTHER" id="PTHR46157:SF4">
    <property type="entry name" value="K(+) EFFLUX ANTIPORTER 3, CHLOROPLASTIC"/>
    <property type="match status" value="1"/>
</dbReference>
<keyword evidence="10 12" id="KW-0472">Membrane</keyword>
<dbReference type="InterPro" id="IPR036291">
    <property type="entry name" value="NAD(P)-bd_dom_sf"/>
</dbReference>
<evidence type="ECO:0000256" key="11">
    <source>
        <dbReference type="SAM" id="MobiDB-lite"/>
    </source>
</evidence>
<keyword evidence="8 12" id="KW-1133">Transmembrane helix</keyword>
<dbReference type="Proteomes" id="UP000234483">
    <property type="component" value="Unassembled WGS sequence"/>
</dbReference>
<evidence type="ECO:0000259" key="13">
    <source>
        <dbReference type="PROSITE" id="PS51201"/>
    </source>
</evidence>
<accession>A0A2N5CSM2</accession>
<dbReference type="InterPro" id="IPR003148">
    <property type="entry name" value="RCK_N"/>
</dbReference>
<evidence type="ECO:0000256" key="3">
    <source>
        <dbReference type="ARBA" id="ARBA00022448"/>
    </source>
</evidence>
<feature type="transmembrane region" description="Helical" evidence="12">
    <location>
        <begin position="281"/>
        <end position="302"/>
    </location>
</feature>
<dbReference type="EMBL" id="PJRQ01000026">
    <property type="protein sequence ID" value="PLR13872.1"/>
    <property type="molecule type" value="Genomic_DNA"/>
</dbReference>
<dbReference type="RefSeq" id="WP_101713543.1">
    <property type="nucleotide sequence ID" value="NZ_CP026100.1"/>
</dbReference>
<feature type="domain" description="RCK N-terminal" evidence="13">
    <location>
        <begin position="415"/>
        <end position="534"/>
    </location>
</feature>
<dbReference type="KEGG" id="cfh:C1707_04810"/>
<dbReference type="Pfam" id="PF02254">
    <property type="entry name" value="TrkA_N"/>
    <property type="match status" value="1"/>
</dbReference>
<dbReference type="GO" id="GO:0015297">
    <property type="term" value="F:antiporter activity"/>
    <property type="evidence" value="ECO:0007669"/>
    <property type="project" value="UniProtKB-KW"/>
</dbReference>
<comment type="similarity">
    <text evidence="2">Belongs to the monovalent cation:proton antiporter 2 (CPA2) transporter (TC 2.A.37) family.</text>
</comment>
<evidence type="ECO:0000256" key="12">
    <source>
        <dbReference type="SAM" id="Phobius"/>
    </source>
</evidence>
<evidence type="ECO:0000256" key="5">
    <source>
        <dbReference type="ARBA" id="ARBA00022538"/>
    </source>
</evidence>
<reference evidence="14 17" key="2">
    <citation type="submission" date="2018-01" db="EMBL/GenBank/DDBJ databases">
        <title>Complete genome sequence of Caulobacter flavus RHGG3.</title>
        <authorList>
            <person name="Yang E."/>
        </authorList>
    </citation>
    <scope>NUCLEOTIDE SEQUENCE [LARGE SCALE GENOMIC DNA]</scope>
    <source>
        <strain evidence="14 17">RHGG3</strain>
    </source>
</reference>
<keyword evidence="5" id="KW-0633">Potassium transport</keyword>
<keyword evidence="17" id="KW-1185">Reference proteome</keyword>
<keyword evidence="3" id="KW-0813">Transport</keyword>
<comment type="subcellular location">
    <subcellularLocation>
        <location evidence="1">Endomembrane system</location>
        <topology evidence="1">Multi-pass membrane protein</topology>
    </subcellularLocation>
</comment>
<dbReference type="Gene3D" id="1.20.1530.20">
    <property type="match status" value="1"/>
</dbReference>
<keyword evidence="9" id="KW-0406">Ion transport</keyword>
<evidence type="ECO:0000313" key="14">
    <source>
        <dbReference type="EMBL" id="AYV45627.1"/>
    </source>
</evidence>
<dbReference type="PANTHER" id="PTHR46157">
    <property type="entry name" value="K(+) EFFLUX ANTIPORTER 3, CHLOROPLASTIC"/>
    <property type="match status" value="1"/>
</dbReference>
<evidence type="ECO:0000256" key="4">
    <source>
        <dbReference type="ARBA" id="ARBA00022449"/>
    </source>
</evidence>
<feature type="transmembrane region" description="Helical" evidence="12">
    <location>
        <begin position="113"/>
        <end position="134"/>
    </location>
</feature>
<feature type="transmembrane region" description="Helical" evidence="12">
    <location>
        <begin position="339"/>
        <end position="364"/>
    </location>
</feature>
<feature type="transmembrane region" description="Helical" evidence="12">
    <location>
        <begin position="193"/>
        <end position="215"/>
    </location>
</feature>
<dbReference type="InterPro" id="IPR006153">
    <property type="entry name" value="Cation/H_exchanger_TM"/>
</dbReference>
<evidence type="ECO:0000256" key="1">
    <source>
        <dbReference type="ARBA" id="ARBA00004127"/>
    </source>
</evidence>
<dbReference type="GO" id="GO:0012505">
    <property type="term" value="C:endomembrane system"/>
    <property type="evidence" value="ECO:0007669"/>
    <property type="project" value="UniProtKB-SubCell"/>
</dbReference>
<dbReference type="EMBL" id="CP026100">
    <property type="protein sequence ID" value="AYV45627.1"/>
    <property type="molecule type" value="Genomic_DNA"/>
</dbReference>
<feature type="transmembrane region" description="Helical" evidence="12">
    <location>
        <begin position="146"/>
        <end position="173"/>
    </location>
</feature>
<dbReference type="GO" id="GO:1902600">
    <property type="term" value="P:proton transmembrane transport"/>
    <property type="evidence" value="ECO:0007669"/>
    <property type="project" value="InterPro"/>
</dbReference>
<dbReference type="SUPFAM" id="SSF51735">
    <property type="entry name" value="NAD(P)-binding Rossmann-fold domains"/>
    <property type="match status" value="1"/>
</dbReference>